<dbReference type="Gene3D" id="2.40.170.20">
    <property type="entry name" value="TonB-dependent receptor, beta-barrel domain"/>
    <property type="match status" value="1"/>
</dbReference>
<dbReference type="Gene3D" id="2.60.40.1120">
    <property type="entry name" value="Carboxypeptidase-like, regulatory domain"/>
    <property type="match status" value="1"/>
</dbReference>
<dbReference type="InterPro" id="IPR023997">
    <property type="entry name" value="TonB-dep_OMP_SusC/RagA_CS"/>
</dbReference>
<comment type="subcellular location">
    <subcellularLocation>
        <location evidence="1 10">Cell outer membrane</location>
        <topology evidence="1 10">Multi-pass membrane protein</topology>
    </subcellularLocation>
</comment>
<dbReference type="PANTHER" id="PTHR30069">
    <property type="entry name" value="TONB-DEPENDENT OUTER MEMBRANE RECEPTOR"/>
    <property type="match status" value="1"/>
</dbReference>
<keyword evidence="9 10" id="KW-0998">Cell outer membrane</keyword>
<accession>A0A9X1LIY5</accession>
<dbReference type="SUPFAM" id="SSF49464">
    <property type="entry name" value="Carboxypeptidase regulatory domain-like"/>
    <property type="match status" value="1"/>
</dbReference>
<comment type="caution">
    <text evidence="15">The sequence shown here is derived from an EMBL/GenBank/DDBJ whole genome shotgun (WGS) entry which is preliminary data.</text>
</comment>
<dbReference type="PANTHER" id="PTHR30069:SF29">
    <property type="entry name" value="HEMOGLOBIN AND HEMOGLOBIN-HAPTOGLOBIN-BINDING PROTEIN 1-RELATED"/>
    <property type="match status" value="1"/>
</dbReference>
<evidence type="ECO:0000256" key="2">
    <source>
        <dbReference type="ARBA" id="ARBA00022448"/>
    </source>
</evidence>
<feature type="signal peptide" evidence="12">
    <location>
        <begin position="1"/>
        <end position="22"/>
    </location>
</feature>
<comment type="similarity">
    <text evidence="10 11">Belongs to the TonB-dependent receptor family.</text>
</comment>
<evidence type="ECO:0000256" key="9">
    <source>
        <dbReference type="ARBA" id="ARBA00023237"/>
    </source>
</evidence>
<dbReference type="GO" id="GO:0009279">
    <property type="term" value="C:cell outer membrane"/>
    <property type="evidence" value="ECO:0007669"/>
    <property type="project" value="UniProtKB-SubCell"/>
</dbReference>
<sequence length="1070" mass="117610">MKAKFSSILTLLLAFVVQITFAQEQTVSGTVTDQDGLPLPGVTVIIKGTSTGVQTDFDGNYNIEATQSDVLVFSFVGMKTAEYPVGSTNIVDVVLETDTAQLDEVVVTALGITREKKSLGYASQQLDGEEITRSRNSNALNSLSGQVAGVQITNNSGQLGGSTRIVLRGVGSVTQGNKPLIVVDGIPLDNSNYNTESAQDGGGGYDFGDTGFDINPDDIASMNVLKGGAAAALYGNRANNGAIIITTKSGKKGKAEVTINSGVSFESINIIPQVQKLYGGGGGNALTIEQSGFEEATIDGTTYNIVDYGTDESWGPRYDANTEVLHWDAFDPEFPNQYLNPRPWVYPENDKEDFFDTGVSINNGVAFSLGSEKSTMRLSLNNTQSKGIVPQSELDKTSLNFNGTSQLSDKLKIDAGINLTVTDGYNRPAFGYSGNSVILQFFQFGQTQLDYERLKDYVLPNGTQRTWNRIAFDNPNPRYTDNPYWIINKNYSEDKRTRWFGNVGGQYNFTDGLYVTAKMYMDNYDFKTGTRIAEGSQAQSNYVENQRDFTEINYEAILHYDTDLFDDLLNVNTFVGANKRDTKFSRLAGNTRGGLAVPEIYNLGNSVDDPALLDYNENKQIESVFGSASFGYDDMLYLTVTGRNDWSSTLPEENNSFFYPSINGSFVFSQVLEADWLSFGKLRGGYAEVGSDTDPYQLRNTFDNRSAFFGNIRYTQPTANRNPNLKPERKTTWEVGLEMGFLDNRVNFDVTYYNEETDDLITPVQVDPSTGYGSTFANAGKLANKGIEALVNITPVKTEDFDWNVTWNFAKNENELLELLPGVNSLEIASFPFKGVTLNAIVGERYGIIRGTDFVYDDAGNKVVSAGGRYLSTSTVRNLGSVLPDYNMGIRNSFRYKNFDFGFLIDMQKGGVYRSLTNIWGNYSGILEGTAANNIREEGIVIDGVTGDVTFNNDGSYTVTNTAENTTVIPAQLWGVDHYFGPDAQNVFDADYWKLREVSLGYTLPKNWMGETGIESVRFSAFGRNLLVWGLDNENFDPEVATGGSGNIQGSEGGSLPSTRTYGLNVEIKL</sequence>
<reference evidence="15" key="1">
    <citation type="submission" date="2021-10" db="EMBL/GenBank/DDBJ databases">
        <title>Gramella sp. ASW11-100T, isolated from marine sediment.</title>
        <authorList>
            <person name="Xia C."/>
        </authorList>
    </citation>
    <scope>NUCLEOTIDE SEQUENCE</scope>
    <source>
        <strain evidence="15">ASW11-100</strain>
    </source>
</reference>
<name>A0A9X1LIY5_9FLAO</name>
<dbReference type="InterPro" id="IPR012910">
    <property type="entry name" value="Plug_dom"/>
</dbReference>
<evidence type="ECO:0000256" key="10">
    <source>
        <dbReference type="PROSITE-ProRule" id="PRU01360"/>
    </source>
</evidence>
<keyword evidence="3 10" id="KW-1134">Transmembrane beta strand</keyword>
<dbReference type="Pfam" id="PF07715">
    <property type="entry name" value="Plug"/>
    <property type="match status" value="1"/>
</dbReference>
<evidence type="ECO:0000256" key="4">
    <source>
        <dbReference type="ARBA" id="ARBA00022692"/>
    </source>
</evidence>
<keyword evidence="2 10" id="KW-0813">Transport</keyword>
<dbReference type="InterPro" id="IPR008969">
    <property type="entry name" value="CarboxyPept-like_regulatory"/>
</dbReference>
<dbReference type="Pfam" id="PF00593">
    <property type="entry name" value="TonB_dep_Rec_b-barrel"/>
    <property type="match status" value="1"/>
</dbReference>
<dbReference type="InterPro" id="IPR039426">
    <property type="entry name" value="TonB-dep_rcpt-like"/>
</dbReference>
<keyword evidence="16" id="KW-1185">Reference proteome</keyword>
<evidence type="ECO:0000256" key="7">
    <source>
        <dbReference type="ARBA" id="ARBA00023136"/>
    </source>
</evidence>
<feature type="chain" id="PRO_5040719352" evidence="12">
    <location>
        <begin position="23"/>
        <end position="1070"/>
    </location>
</feature>
<evidence type="ECO:0000313" key="15">
    <source>
        <dbReference type="EMBL" id="MCB7481231.1"/>
    </source>
</evidence>
<evidence type="ECO:0000256" key="1">
    <source>
        <dbReference type="ARBA" id="ARBA00004571"/>
    </source>
</evidence>
<feature type="domain" description="TonB-dependent receptor-like beta-barrel" evidence="13">
    <location>
        <begin position="437"/>
        <end position="1026"/>
    </location>
</feature>
<dbReference type="Proteomes" id="UP001139414">
    <property type="component" value="Unassembled WGS sequence"/>
</dbReference>
<organism evidence="15 16">
    <name type="scientific">Christiangramia sediminis</name>
    <dbReference type="NCBI Taxonomy" id="2881336"/>
    <lineage>
        <taxon>Bacteria</taxon>
        <taxon>Pseudomonadati</taxon>
        <taxon>Bacteroidota</taxon>
        <taxon>Flavobacteriia</taxon>
        <taxon>Flavobacteriales</taxon>
        <taxon>Flavobacteriaceae</taxon>
        <taxon>Christiangramia</taxon>
    </lineage>
</organism>
<gene>
    <name evidence="15" type="ORF">LGQ90_08140</name>
</gene>
<evidence type="ECO:0000256" key="12">
    <source>
        <dbReference type="SAM" id="SignalP"/>
    </source>
</evidence>
<dbReference type="AlphaFoldDB" id="A0A9X1LIY5"/>
<evidence type="ECO:0000256" key="6">
    <source>
        <dbReference type="ARBA" id="ARBA00023077"/>
    </source>
</evidence>
<dbReference type="EMBL" id="JAJBZG010000002">
    <property type="protein sequence ID" value="MCB7481231.1"/>
    <property type="molecule type" value="Genomic_DNA"/>
</dbReference>
<dbReference type="NCBIfam" id="TIGR04056">
    <property type="entry name" value="OMP_RagA_SusC"/>
    <property type="match status" value="1"/>
</dbReference>
<keyword evidence="7 10" id="KW-0472">Membrane</keyword>
<dbReference type="GO" id="GO:0044718">
    <property type="term" value="P:siderophore transmembrane transport"/>
    <property type="evidence" value="ECO:0007669"/>
    <property type="project" value="TreeGrafter"/>
</dbReference>
<evidence type="ECO:0000256" key="11">
    <source>
        <dbReference type="RuleBase" id="RU003357"/>
    </source>
</evidence>
<dbReference type="SUPFAM" id="SSF56935">
    <property type="entry name" value="Porins"/>
    <property type="match status" value="1"/>
</dbReference>
<evidence type="ECO:0000259" key="13">
    <source>
        <dbReference type="Pfam" id="PF00593"/>
    </source>
</evidence>
<dbReference type="RefSeq" id="WP_229339941.1">
    <property type="nucleotide sequence ID" value="NZ_JAJBZG010000002.1"/>
</dbReference>
<dbReference type="Gene3D" id="2.170.130.10">
    <property type="entry name" value="TonB-dependent receptor, plug domain"/>
    <property type="match status" value="1"/>
</dbReference>
<keyword evidence="8" id="KW-0675">Receptor</keyword>
<evidence type="ECO:0000259" key="14">
    <source>
        <dbReference type="Pfam" id="PF07715"/>
    </source>
</evidence>
<dbReference type="Pfam" id="PF13715">
    <property type="entry name" value="CarbopepD_reg_2"/>
    <property type="match status" value="1"/>
</dbReference>
<evidence type="ECO:0000256" key="3">
    <source>
        <dbReference type="ARBA" id="ARBA00022452"/>
    </source>
</evidence>
<dbReference type="InterPro" id="IPR023996">
    <property type="entry name" value="TonB-dep_OMP_SusC/RagA"/>
</dbReference>
<keyword evidence="6 11" id="KW-0798">TonB box</keyword>
<dbReference type="GO" id="GO:0015344">
    <property type="term" value="F:siderophore uptake transmembrane transporter activity"/>
    <property type="evidence" value="ECO:0007669"/>
    <property type="project" value="TreeGrafter"/>
</dbReference>
<evidence type="ECO:0000256" key="8">
    <source>
        <dbReference type="ARBA" id="ARBA00023170"/>
    </source>
</evidence>
<dbReference type="InterPro" id="IPR037066">
    <property type="entry name" value="Plug_dom_sf"/>
</dbReference>
<protein>
    <submittedName>
        <fullName evidence="15">SusC/RagA family TonB-linked outer membrane protein</fullName>
    </submittedName>
</protein>
<dbReference type="PROSITE" id="PS52016">
    <property type="entry name" value="TONB_DEPENDENT_REC_3"/>
    <property type="match status" value="1"/>
</dbReference>
<keyword evidence="5 12" id="KW-0732">Signal</keyword>
<feature type="domain" description="TonB-dependent receptor plug" evidence="14">
    <location>
        <begin position="116"/>
        <end position="242"/>
    </location>
</feature>
<keyword evidence="4 10" id="KW-0812">Transmembrane</keyword>
<evidence type="ECO:0000313" key="16">
    <source>
        <dbReference type="Proteomes" id="UP001139414"/>
    </source>
</evidence>
<evidence type="ECO:0000256" key="5">
    <source>
        <dbReference type="ARBA" id="ARBA00022729"/>
    </source>
</evidence>
<proteinExistence type="inferred from homology"/>
<dbReference type="InterPro" id="IPR000531">
    <property type="entry name" value="Beta-barrel_TonB"/>
</dbReference>
<dbReference type="NCBIfam" id="TIGR04057">
    <property type="entry name" value="SusC_RagA_signa"/>
    <property type="match status" value="1"/>
</dbReference>
<dbReference type="InterPro" id="IPR036942">
    <property type="entry name" value="Beta-barrel_TonB_sf"/>
</dbReference>